<evidence type="ECO:0000313" key="1">
    <source>
        <dbReference type="EMBL" id="KAH3788811.1"/>
    </source>
</evidence>
<dbReference type="AlphaFoldDB" id="A0A9D4IUL7"/>
<reference evidence="1" key="1">
    <citation type="journal article" date="2019" name="bioRxiv">
        <title>The Genome of the Zebra Mussel, Dreissena polymorpha: A Resource for Invasive Species Research.</title>
        <authorList>
            <person name="McCartney M.A."/>
            <person name="Auch B."/>
            <person name="Kono T."/>
            <person name="Mallez S."/>
            <person name="Zhang Y."/>
            <person name="Obille A."/>
            <person name="Becker A."/>
            <person name="Abrahante J.E."/>
            <person name="Garbe J."/>
            <person name="Badalamenti J.P."/>
            <person name="Herman A."/>
            <person name="Mangelson H."/>
            <person name="Liachko I."/>
            <person name="Sullivan S."/>
            <person name="Sone E.D."/>
            <person name="Koren S."/>
            <person name="Silverstein K.A.T."/>
            <person name="Beckman K.B."/>
            <person name="Gohl D.M."/>
        </authorList>
    </citation>
    <scope>NUCLEOTIDE SEQUENCE</scope>
    <source>
        <strain evidence="1">Duluth1</strain>
        <tissue evidence="1">Whole animal</tissue>
    </source>
</reference>
<evidence type="ECO:0000313" key="2">
    <source>
        <dbReference type="Proteomes" id="UP000828390"/>
    </source>
</evidence>
<sequence length="54" mass="6087">MDSPALLYVALAKLKNVTIQTIHKRYALKKRRTTRTETNFMNKGYGVSVDSGIS</sequence>
<dbReference type="EMBL" id="JAIWYP010000008">
    <property type="protein sequence ID" value="KAH3788811.1"/>
    <property type="molecule type" value="Genomic_DNA"/>
</dbReference>
<protein>
    <submittedName>
        <fullName evidence="1">Uncharacterized protein</fullName>
    </submittedName>
</protein>
<keyword evidence="2" id="KW-1185">Reference proteome</keyword>
<accession>A0A9D4IUL7</accession>
<dbReference type="Proteomes" id="UP000828390">
    <property type="component" value="Unassembled WGS sequence"/>
</dbReference>
<reference evidence="1" key="2">
    <citation type="submission" date="2020-11" db="EMBL/GenBank/DDBJ databases">
        <authorList>
            <person name="McCartney M.A."/>
            <person name="Auch B."/>
            <person name="Kono T."/>
            <person name="Mallez S."/>
            <person name="Becker A."/>
            <person name="Gohl D.M."/>
            <person name="Silverstein K.A.T."/>
            <person name="Koren S."/>
            <person name="Bechman K.B."/>
            <person name="Herman A."/>
            <person name="Abrahante J.E."/>
            <person name="Garbe J."/>
        </authorList>
    </citation>
    <scope>NUCLEOTIDE SEQUENCE</scope>
    <source>
        <strain evidence="1">Duluth1</strain>
        <tissue evidence="1">Whole animal</tissue>
    </source>
</reference>
<organism evidence="1 2">
    <name type="scientific">Dreissena polymorpha</name>
    <name type="common">Zebra mussel</name>
    <name type="synonym">Mytilus polymorpha</name>
    <dbReference type="NCBI Taxonomy" id="45954"/>
    <lineage>
        <taxon>Eukaryota</taxon>
        <taxon>Metazoa</taxon>
        <taxon>Spiralia</taxon>
        <taxon>Lophotrochozoa</taxon>
        <taxon>Mollusca</taxon>
        <taxon>Bivalvia</taxon>
        <taxon>Autobranchia</taxon>
        <taxon>Heteroconchia</taxon>
        <taxon>Euheterodonta</taxon>
        <taxon>Imparidentia</taxon>
        <taxon>Neoheterodontei</taxon>
        <taxon>Myida</taxon>
        <taxon>Dreissenoidea</taxon>
        <taxon>Dreissenidae</taxon>
        <taxon>Dreissena</taxon>
    </lineage>
</organism>
<gene>
    <name evidence="1" type="ORF">DPMN_166973</name>
</gene>
<name>A0A9D4IUL7_DREPO</name>
<comment type="caution">
    <text evidence="1">The sequence shown here is derived from an EMBL/GenBank/DDBJ whole genome shotgun (WGS) entry which is preliminary data.</text>
</comment>
<proteinExistence type="predicted"/>